<keyword evidence="5 8" id="KW-0808">Transferase</keyword>
<dbReference type="GO" id="GO:0008652">
    <property type="term" value="P:amino acid biosynthetic process"/>
    <property type="evidence" value="ECO:0007669"/>
    <property type="project" value="UniProtKB-KW"/>
</dbReference>
<dbReference type="InterPro" id="IPR036968">
    <property type="entry name" value="Enolpyruvate_Tfrase_sf"/>
</dbReference>
<reference evidence="10 11" key="1">
    <citation type="submission" date="2014-09" db="EMBL/GenBank/DDBJ databases">
        <title>High-quality draft genome sequence of Kocuria marina SO9-6, an actinobacterium isolated from a copper mine.</title>
        <authorList>
            <person name="Castro D.B."/>
            <person name="Pereira L.B."/>
            <person name="Silva M.V."/>
            <person name="Silva B.P."/>
            <person name="Zanardi B.R."/>
            <person name="Carlos C."/>
            <person name="Belgini D.R."/>
            <person name="Limache E.G."/>
            <person name="Lacerda G.V."/>
            <person name="Nery M.B."/>
            <person name="Gomes M.B."/>
            <person name="Souza S."/>
            <person name="Silva T.M."/>
            <person name="Rodrigues V.D."/>
            <person name="Paulino L.C."/>
            <person name="Vicentini R."/>
            <person name="Ferraz L.F."/>
            <person name="Ottoboni L.M."/>
        </authorList>
    </citation>
    <scope>NUCLEOTIDE SEQUENCE [LARGE SCALE GENOMIC DNA]</scope>
    <source>
        <strain evidence="10 11">SO9-6</strain>
    </source>
</reference>
<dbReference type="Gene3D" id="3.65.10.10">
    <property type="entry name" value="Enolpyruvate transferase domain"/>
    <property type="match status" value="2"/>
</dbReference>
<feature type="binding site" evidence="8">
    <location>
        <position position="188"/>
    </location>
    <ligand>
        <name>3-phosphoshikimate</name>
        <dbReference type="ChEBI" id="CHEBI:145989"/>
    </ligand>
</feature>
<feature type="binding site" evidence="8">
    <location>
        <position position="35"/>
    </location>
    <ligand>
        <name>3-phosphoshikimate</name>
        <dbReference type="ChEBI" id="CHEBI:145989"/>
    </ligand>
</feature>
<comment type="pathway">
    <text evidence="1 8">Metabolic intermediate biosynthesis; chorismate biosynthesis; chorismate from D-erythrose 4-phosphate and phosphoenolpyruvate: step 6/7.</text>
</comment>
<feature type="binding site" evidence="8">
    <location>
        <position position="189"/>
    </location>
    <ligand>
        <name>3-phosphoshikimate</name>
        <dbReference type="ChEBI" id="CHEBI:145989"/>
    </ligand>
</feature>
<evidence type="ECO:0000256" key="8">
    <source>
        <dbReference type="HAMAP-Rule" id="MF_00210"/>
    </source>
</evidence>
<feature type="binding site" evidence="8">
    <location>
        <position position="363"/>
    </location>
    <ligand>
        <name>phosphoenolpyruvate</name>
        <dbReference type="ChEBI" id="CHEBI:58702"/>
    </ligand>
</feature>
<feature type="binding site" evidence="8">
    <location>
        <position position="189"/>
    </location>
    <ligand>
        <name>phosphoenolpyruvate</name>
        <dbReference type="ChEBI" id="CHEBI:58702"/>
    </ligand>
</feature>
<feature type="active site" description="Proton acceptor" evidence="8">
    <location>
        <position position="332"/>
    </location>
</feature>
<evidence type="ECO:0000259" key="9">
    <source>
        <dbReference type="Pfam" id="PF00275"/>
    </source>
</evidence>
<comment type="similarity">
    <text evidence="2 8">Belongs to the EPSP synthase family.</text>
</comment>
<comment type="function">
    <text evidence="8">Catalyzes the transfer of the enolpyruvyl moiety of phosphoenolpyruvate (PEP) to the 5-hydroxyl of shikimate-3-phosphate (S3P) to produce enolpyruvyl shikimate-3-phosphate and inorganic phosphate.</text>
</comment>
<feature type="binding site" evidence="8">
    <location>
        <position position="35"/>
    </location>
    <ligand>
        <name>phosphoenolpyruvate</name>
        <dbReference type="ChEBI" id="CHEBI:58702"/>
    </ligand>
</feature>
<dbReference type="PIRSF" id="PIRSF000505">
    <property type="entry name" value="EPSPS"/>
    <property type="match status" value="1"/>
</dbReference>
<keyword evidence="4 8" id="KW-0028">Amino-acid biosynthesis</keyword>
<dbReference type="InterPro" id="IPR006264">
    <property type="entry name" value="EPSP_synthase"/>
</dbReference>
<dbReference type="SUPFAM" id="SSF55205">
    <property type="entry name" value="EPT/RTPC-like"/>
    <property type="match status" value="1"/>
</dbReference>
<dbReference type="PANTHER" id="PTHR21090">
    <property type="entry name" value="AROM/DEHYDROQUINATE SYNTHASE"/>
    <property type="match status" value="1"/>
</dbReference>
<dbReference type="UniPathway" id="UPA00053">
    <property type="reaction ID" value="UER00089"/>
</dbReference>
<dbReference type="Pfam" id="PF00275">
    <property type="entry name" value="EPSP_synthase"/>
    <property type="match status" value="1"/>
</dbReference>
<dbReference type="Proteomes" id="UP000030664">
    <property type="component" value="Unassembled WGS sequence"/>
</dbReference>
<dbReference type="PROSITE" id="PS00104">
    <property type="entry name" value="EPSP_SYNTHASE_1"/>
    <property type="match status" value="1"/>
</dbReference>
<evidence type="ECO:0000256" key="6">
    <source>
        <dbReference type="ARBA" id="ARBA00023141"/>
    </source>
</evidence>
<dbReference type="FunFam" id="3.65.10.10:FF:000010">
    <property type="entry name" value="3-phosphoshikimate 1-carboxyvinyltransferase"/>
    <property type="match status" value="1"/>
</dbReference>
<feature type="binding site" evidence="8">
    <location>
        <position position="332"/>
    </location>
    <ligand>
        <name>3-phosphoshikimate</name>
        <dbReference type="ChEBI" id="CHEBI:145989"/>
    </ligand>
</feature>
<comment type="subunit">
    <text evidence="8">Monomer.</text>
</comment>
<evidence type="ECO:0000256" key="5">
    <source>
        <dbReference type="ARBA" id="ARBA00022679"/>
    </source>
</evidence>
<dbReference type="NCBIfam" id="TIGR01356">
    <property type="entry name" value="aroA"/>
    <property type="match status" value="1"/>
</dbReference>
<comment type="caution">
    <text evidence="10">The sequence shown here is derived from an EMBL/GenBank/DDBJ whole genome shotgun (WGS) entry which is preliminary data.</text>
</comment>
<dbReference type="eggNOG" id="COG0128">
    <property type="taxonomic scope" value="Bacteria"/>
</dbReference>
<dbReference type="RefSeq" id="WP_035964703.1">
    <property type="nucleotide sequence ID" value="NZ_JAQDPS010000001.1"/>
</dbReference>
<feature type="binding site" evidence="8">
    <location>
        <position position="429"/>
    </location>
    <ligand>
        <name>phosphoenolpyruvate</name>
        <dbReference type="ChEBI" id="CHEBI:58702"/>
    </ligand>
</feature>
<dbReference type="FunFam" id="3.65.10.10:FF:000011">
    <property type="entry name" value="3-phosphoshikimate 1-carboxyvinyltransferase"/>
    <property type="match status" value="1"/>
</dbReference>
<feature type="binding site" evidence="8">
    <location>
        <position position="36"/>
    </location>
    <ligand>
        <name>3-phosphoshikimate</name>
        <dbReference type="ChEBI" id="CHEBI:145989"/>
    </ligand>
</feature>
<evidence type="ECO:0000256" key="7">
    <source>
        <dbReference type="ARBA" id="ARBA00044633"/>
    </source>
</evidence>
<dbReference type="STRING" id="223184.AS25_09795"/>
<dbReference type="GO" id="GO:0005737">
    <property type="term" value="C:cytoplasm"/>
    <property type="evidence" value="ECO:0007669"/>
    <property type="project" value="UniProtKB-SubCell"/>
</dbReference>
<name>A0A0B0DFK2_9MICC</name>
<keyword evidence="6 8" id="KW-0057">Aromatic amino acid biosynthesis</keyword>
<dbReference type="GO" id="GO:0003866">
    <property type="term" value="F:3-phosphoshikimate 1-carboxyvinyltransferase activity"/>
    <property type="evidence" value="ECO:0007669"/>
    <property type="project" value="UniProtKB-UniRule"/>
</dbReference>
<feature type="binding site" evidence="8">
    <location>
        <position position="141"/>
    </location>
    <ligand>
        <name>phosphoenolpyruvate</name>
        <dbReference type="ChEBI" id="CHEBI:58702"/>
    </ligand>
</feature>
<proteinExistence type="inferred from homology"/>
<evidence type="ECO:0000256" key="1">
    <source>
        <dbReference type="ARBA" id="ARBA00004811"/>
    </source>
</evidence>
<accession>A0A0B0DFK2</accession>
<dbReference type="GO" id="GO:0009073">
    <property type="term" value="P:aromatic amino acid family biosynthetic process"/>
    <property type="evidence" value="ECO:0007669"/>
    <property type="project" value="UniProtKB-KW"/>
</dbReference>
<feature type="binding site" evidence="8">
    <location>
        <position position="187"/>
    </location>
    <ligand>
        <name>3-phosphoshikimate</name>
        <dbReference type="ChEBI" id="CHEBI:145989"/>
    </ligand>
</feature>
<comment type="catalytic activity">
    <reaction evidence="7">
        <text>3-phosphoshikimate + phosphoenolpyruvate = 5-O-(1-carboxyvinyl)-3-phosphoshikimate + phosphate</text>
        <dbReference type="Rhea" id="RHEA:21256"/>
        <dbReference type="ChEBI" id="CHEBI:43474"/>
        <dbReference type="ChEBI" id="CHEBI:57701"/>
        <dbReference type="ChEBI" id="CHEBI:58702"/>
        <dbReference type="ChEBI" id="CHEBI:145989"/>
        <dbReference type="EC" id="2.5.1.19"/>
    </reaction>
    <physiologicalReaction direction="left-to-right" evidence="7">
        <dbReference type="Rhea" id="RHEA:21257"/>
    </physiologicalReaction>
</comment>
<feature type="binding site" evidence="8">
    <location>
        <position position="217"/>
    </location>
    <ligand>
        <name>3-phosphoshikimate</name>
        <dbReference type="ChEBI" id="CHEBI:145989"/>
    </ligand>
</feature>
<dbReference type="InterPro" id="IPR013792">
    <property type="entry name" value="RNA3'P_cycl/enolpyr_Trfase_a/b"/>
</dbReference>
<dbReference type="GO" id="GO:0009423">
    <property type="term" value="P:chorismate biosynthetic process"/>
    <property type="evidence" value="ECO:0007669"/>
    <property type="project" value="UniProtKB-UniRule"/>
</dbReference>
<dbReference type="HAMAP" id="MF_00210">
    <property type="entry name" value="EPSP_synth"/>
    <property type="match status" value="1"/>
</dbReference>
<sequence>MPSNGEPQALDAAHWRAPFSEGAAVRGTVAVPGSKSLTNRYLVLAALADEPSVLRKPLHSRDSKLMITALEQLGAVIEALPDPGPFGPDLRITPLPRAHTLTGPVAVDCGLAGTVMRFVPPLAALCSGVVDFDGDAGARVRPMGPVIAGLRELGVSVEDDGRGTLPLRVVGTGSVTGGTVTIDASGSSQFVSALLLSAVRFNSPLVLHHEGGSGVPSLPHVDMTVSVLRDAGVAAERIGDAAWRVSPSDVAGLDVTVEPDLSNAGPFLAAAVVTGGTVSIPDWPAHTTQGGDQWRRILPLFGADVRVQGGTFTVTGPDEIAGVDLDLSEAGELAPTVAAICALATGPSVLRGIAHLRGHETDRLAALRTELNALGGNVEETADGLRIAPAELHAGVFHSYHDHRMATAGAILGLRVPGIRVENVATTAKTLPDFPGMWDRLARRGS</sequence>
<protein>
    <recommendedName>
        <fullName evidence="8">3-phosphoshikimate 1-carboxyvinyltransferase</fullName>
        <ecNumber evidence="8">2.5.1.19</ecNumber>
    </recommendedName>
    <alternativeName>
        <fullName evidence="8">5-enolpyruvylshikimate-3-phosphate synthase</fullName>
        <shortName evidence="8">EPSP synthase</shortName>
        <shortName evidence="8">EPSPS</shortName>
    </alternativeName>
</protein>
<organism evidence="10 11">
    <name type="scientific">Kocuria marina</name>
    <dbReference type="NCBI Taxonomy" id="223184"/>
    <lineage>
        <taxon>Bacteria</taxon>
        <taxon>Bacillati</taxon>
        <taxon>Actinomycetota</taxon>
        <taxon>Actinomycetes</taxon>
        <taxon>Micrococcales</taxon>
        <taxon>Micrococcaceae</taxon>
        <taxon>Kocuria</taxon>
    </lineage>
</organism>
<feature type="binding site" evidence="8">
    <location>
        <position position="40"/>
    </location>
    <ligand>
        <name>3-phosphoshikimate</name>
        <dbReference type="ChEBI" id="CHEBI:145989"/>
    </ligand>
</feature>
<evidence type="ECO:0000313" key="11">
    <source>
        <dbReference type="Proteomes" id="UP000030664"/>
    </source>
</evidence>
<comment type="caution">
    <text evidence="8">Lacks conserved residue(s) required for the propagation of feature annotation.</text>
</comment>
<gene>
    <name evidence="8" type="primary">aroA</name>
    <name evidence="10" type="ORF">AS25_09795</name>
</gene>
<dbReference type="PANTHER" id="PTHR21090:SF5">
    <property type="entry name" value="PENTAFUNCTIONAL AROM POLYPEPTIDE"/>
    <property type="match status" value="1"/>
</dbReference>
<evidence type="ECO:0000256" key="2">
    <source>
        <dbReference type="ARBA" id="ARBA00009948"/>
    </source>
</evidence>
<feature type="domain" description="Enolpyruvate transferase" evidence="9">
    <location>
        <begin position="22"/>
        <end position="436"/>
    </location>
</feature>
<evidence type="ECO:0000256" key="3">
    <source>
        <dbReference type="ARBA" id="ARBA00022490"/>
    </source>
</evidence>
<feature type="binding site" evidence="8">
    <location>
        <position position="359"/>
    </location>
    <ligand>
        <name>3-phosphoshikimate</name>
        <dbReference type="ChEBI" id="CHEBI:145989"/>
    </ligand>
</feature>
<dbReference type="EC" id="2.5.1.19" evidence="8"/>
<feature type="binding site" evidence="8">
    <location>
        <position position="113"/>
    </location>
    <ligand>
        <name>phosphoenolpyruvate</name>
        <dbReference type="ChEBI" id="CHEBI:58702"/>
    </ligand>
</feature>
<comment type="subcellular location">
    <subcellularLocation>
        <location evidence="8">Cytoplasm</location>
    </subcellularLocation>
</comment>
<dbReference type="PROSITE" id="PS00885">
    <property type="entry name" value="EPSP_SYNTHASE_2"/>
    <property type="match status" value="1"/>
</dbReference>
<dbReference type="InterPro" id="IPR023193">
    <property type="entry name" value="EPSP_synthase_CS"/>
</dbReference>
<feature type="binding site" evidence="8">
    <location>
        <position position="404"/>
    </location>
    <ligand>
        <name>phosphoenolpyruvate</name>
        <dbReference type="ChEBI" id="CHEBI:58702"/>
    </ligand>
</feature>
<dbReference type="AlphaFoldDB" id="A0A0B0DFK2"/>
<dbReference type="EMBL" id="JROM01000041">
    <property type="protein sequence ID" value="KHE74039.1"/>
    <property type="molecule type" value="Genomic_DNA"/>
</dbReference>
<evidence type="ECO:0000256" key="4">
    <source>
        <dbReference type="ARBA" id="ARBA00022605"/>
    </source>
</evidence>
<keyword evidence="3 8" id="KW-0963">Cytoplasm</keyword>
<evidence type="ECO:0000313" key="10">
    <source>
        <dbReference type="EMBL" id="KHE74039.1"/>
    </source>
</evidence>
<dbReference type="InterPro" id="IPR001986">
    <property type="entry name" value="Enolpyruvate_Tfrase_dom"/>
</dbReference>
<dbReference type="CDD" id="cd01556">
    <property type="entry name" value="EPSP_synthase"/>
    <property type="match status" value="1"/>
</dbReference>